<evidence type="ECO:0000256" key="11">
    <source>
        <dbReference type="RuleBase" id="RU367005"/>
    </source>
</evidence>
<comment type="similarity">
    <text evidence="2 11">Belongs to the ATPase e subunit family.</text>
</comment>
<keyword evidence="13" id="KW-1185">Reference proteome</keyword>
<keyword evidence="9" id="KW-0472">Membrane</keyword>
<evidence type="ECO:0000256" key="1">
    <source>
        <dbReference type="ARBA" id="ARBA00004273"/>
    </source>
</evidence>
<comment type="function">
    <text evidence="11">Subunit e, of the mitochondrial membrane ATP synthase complex (F(1)F(0) ATP synthase or Complex V) that produces ATP from ADP in the presence of a proton gradient across the membrane which is generated by electron transport complexes of the respiratory chain. ATP synthase complex consist of a soluble F(1) head domain - the catalytic core - and a membrane F(1) domain - the membrane proton channel. These two domains are linked by a central stalk rotating inside the F(1) region and a stationary peripheral stalk. During catalysis, ATP synthesis in the catalytic domain of F(1) is coupled via a rotary mechanism of the central stalk subunits to proton translocation. In vivo, can only synthesize ATP although its ATP hydrolase activity can be activated artificially in vitro. Part of the complex F(0) domain.</text>
</comment>
<evidence type="ECO:0000256" key="4">
    <source>
        <dbReference type="ARBA" id="ARBA00022547"/>
    </source>
</evidence>
<keyword evidence="5 11" id="KW-0375">Hydrogen ion transport</keyword>
<reference evidence="12" key="1">
    <citation type="submission" date="2023-02" db="EMBL/GenBank/DDBJ databases">
        <title>Identification and recombinant expression of a fungal hydrolase from Papiliotrema laurentii that hydrolyzes apple cutin and clears colloidal polyester polyurethane.</title>
        <authorList>
            <consortium name="DOE Joint Genome Institute"/>
            <person name="Roman V.A."/>
            <person name="Bojanowski C."/>
            <person name="Crable B.R."/>
            <person name="Wagner D.N."/>
            <person name="Hung C.S."/>
            <person name="Nadeau L.J."/>
            <person name="Schratz L."/>
            <person name="Haridas S."/>
            <person name="Pangilinan J."/>
            <person name="Lipzen A."/>
            <person name="Na H."/>
            <person name="Yan M."/>
            <person name="Ng V."/>
            <person name="Grigoriev I.V."/>
            <person name="Spatafora J.W."/>
            <person name="Barlow D."/>
            <person name="Biffinger J."/>
            <person name="Kelley-Loughnane N."/>
            <person name="Varaljay V.A."/>
            <person name="Crookes-Goodson W.J."/>
        </authorList>
    </citation>
    <scope>NUCLEOTIDE SEQUENCE</scope>
    <source>
        <strain evidence="12">5307AH</strain>
    </source>
</reference>
<evidence type="ECO:0000256" key="2">
    <source>
        <dbReference type="ARBA" id="ARBA00007333"/>
    </source>
</evidence>
<keyword evidence="4 11" id="KW-0138">CF(0)</keyword>
<evidence type="ECO:0000256" key="10">
    <source>
        <dbReference type="ARBA" id="ARBA00023310"/>
    </source>
</evidence>
<dbReference type="GO" id="GO:0015078">
    <property type="term" value="F:proton transmembrane transporter activity"/>
    <property type="evidence" value="ECO:0007669"/>
    <property type="project" value="InterPro"/>
</dbReference>
<comment type="subcellular location">
    <subcellularLocation>
        <location evidence="1 11">Mitochondrion inner membrane</location>
    </subcellularLocation>
</comment>
<dbReference type="EMBL" id="JAODAN010000006">
    <property type="protein sequence ID" value="KAK1923558.1"/>
    <property type="molecule type" value="Genomic_DNA"/>
</dbReference>
<gene>
    <name evidence="12" type="ORF">DB88DRAFT_491618</name>
</gene>
<accession>A0AAD9CZQ0</accession>
<keyword evidence="3 11" id="KW-0813">Transport</keyword>
<evidence type="ECO:0000256" key="8">
    <source>
        <dbReference type="ARBA" id="ARBA00023128"/>
    </source>
</evidence>
<dbReference type="InterPro" id="IPR008386">
    <property type="entry name" value="ATP_synth_F0_esu_mt"/>
</dbReference>
<comment type="caution">
    <text evidence="12">The sequence shown here is derived from an EMBL/GenBank/DDBJ whole genome shotgun (WGS) entry which is preliminary data.</text>
</comment>
<dbReference type="GO" id="GO:0045259">
    <property type="term" value="C:proton-transporting ATP synthase complex"/>
    <property type="evidence" value="ECO:0007669"/>
    <property type="project" value="UniProtKB-UniRule"/>
</dbReference>
<evidence type="ECO:0000256" key="9">
    <source>
        <dbReference type="ARBA" id="ARBA00023136"/>
    </source>
</evidence>
<dbReference type="AlphaFoldDB" id="A0AAD9CZQ0"/>
<dbReference type="GO" id="GO:0015986">
    <property type="term" value="P:proton motive force-driven ATP synthesis"/>
    <property type="evidence" value="ECO:0007669"/>
    <property type="project" value="InterPro"/>
</dbReference>
<evidence type="ECO:0000313" key="12">
    <source>
        <dbReference type="EMBL" id="KAK1923558.1"/>
    </source>
</evidence>
<keyword evidence="7 11" id="KW-0406">Ion transport</keyword>
<evidence type="ECO:0000256" key="5">
    <source>
        <dbReference type="ARBA" id="ARBA00022781"/>
    </source>
</evidence>
<dbReference type="Proteomes" id="UP001182556">
    <property type="component" value="Unassembled WGS sequence"/>
</dbReference>
<evidence type="ECO:0000313" key="13">
    <source>
        <dbReference type="Proteomes" id="UP001182556"/>
    </source>
</evidence>
<evidence type="ECO:0000256" key="3">
    <source>
        <dbReference type="ARBA" id="ARBA00022448"/>
    </source>
</evidence>
<evidence type="ECO:0000256" key="7">
    <source>
        <dbReference type="ARBA" id="ARBA00023065"/>
    </source>
</evidence>
<comment type="subunit">
    <text evidence="11">F-type ATPases have 2 components, CF(1) - the catalytic core - and CF(0) - the membrane proton channel. CF(1) and CF(0) have multiple subunits.</text>
</comment>
<organism evidence="12 13">
    <name type="scientific">Papiliotrema laurentii</name>
    <name type="common">Cryptococcus laurentii</name>
    <dbReference type="NCBI Taxonomy" id="5418"/>
    <lineage>
        <taxon>Eukaryota</taxon>
        <taxon>Fungi</taxon>
        <taxon>Dikarya</taxon>
        <taxon>Basidiomycota</taxon>
        <taxon>Agaricomycotina</taxon>
        <taxon>Tremellomycetes</taxon>
        <taxon>Tremellales</taxon>
        <taxon>Rhynchogastremaceae</taxon>
        <taxon>Papiliotrema</taxon>
    </lineage>
</organism>
<dbReference type="GO" id="GO:0005743">
    <property type="term" value="C:mitochondrial inner membrane"/>
    <property type="evidence" value="ECO:0007669"/>
    <property type="project" value="UniProtKB-SubCell"/>
</dbReference>
<name>A0AAD9CZQ0_PAPLA</name>
<keyword evidence="8 11" id="KW-0496">Mitochondrion</keyword>
<proteinExistence type="inferred from homology"/>
<keyword evidence="6 11" id="KW-0999">Mitochondrion inner membrane</keyword>
<sequence>MASATRNVVRWTALIAGVGYGIVHQTTLQTKYDAEKLHRHQAHRAQLVEKAREAYAAKKLAEKSGASSLVTDPEDPRFDLEKLIEAWTKSS</sequence>
<dbReference type="Pfam" id="PF05680">
    <property type="entry name" value="ATP-synt_E"/>
    <property type="match status" value="1"/>
</dbReference>
<keyword evidence="10 11" id="KW-0066">ATP synthesis</keyword>
<evidence type="ECO:0000256" key="6">
    <source>
        <dbReference type="ARBA" id="ARBA00022792"/>
    </source>
</evidence>
<protein>
    <recommendedName>
        <fullName evidence="11">ATP synthase F(0) complex subunit e, mitochondrial</fullName>
    </recommendedName>
</protein>